<reference evidence="1 2" key="1">
    <citation type="submission" date="2022-03" db="EMBL/GenBank/DDBJ databases">
        <authorList>
            <person name="Nunn A."/>
            <person name="Chopra R."/>
            <person name="Nunn A."/>
            <person name="Contreras Garrido A."/>
        </authorList>
    </citation>
    <scope>NUCLEOTIDE SEQUENCE [LARGE SCALE GENOMIC DNA]</scope>
</reference>
<evidence type="ECO:0008006" key="3">
    <source>
        <dbReference type="Google" id="ProtNLM"/>
    </source>
</evidence>
<accession>A0AAU9SAN3</accession>
<proteinExistence type="predicted"/>
<dbReference type="SUPFAM" id="SSF52047">
    <property type="entry name" value="RNI-like"/>
    <property type="match status" value="1"/>
</dbReference>
<keyword evidence="2" id="KW-1185">Reference proteome</keyword>
<dbReference type="PANTHER" id="PTHR32153">
    <property type="entry name" value="OJ000223_09.16 PROTEIN"/>
    <property type="match status" value="1"/>
</dbReference>
<dbReference type="Proteomes" id="UP000836841">
    <property type="component" value="Chromosome 4"/>
</dbReference>
<dbReference type="InterPro" id="IPR013101">
    <property type="entry name" value="LRR_PRU1-like"/>
</dbReference>
<evidence type="ECO:0000313" key="2">
    <source>
        <dbReference type="Proteomes" id="UP000836841"/>
    </source>
</evidence>
<dbReference type="AlphaFoldDB" id="A0AAU9SAN3"/>
<sequence>MLSLRSCKVSDECIDKILSGCPILESLKLYFCDELRVLDVRMSQRLRTLEIDRNIWVPGPTQIVAPQIHCLRLSNSQLPCTFVDVSSLTEASLDICFCSLEDLKADFLQVMLLKMLDKLQKCLVKLLQNSPELKKLTVRTMDSGTIQETYIDDYLNSRGLNPDQCWSSEARAFKNVYRWDVESKHVASFMELMLKSAKTLEKMVVMLKGYLERRRFEELLEMVPMLSHNNNNVSIVLSS</sequence>
<evidence type="ECO:0000313" key="1">
    <source>
        <dbReference type="EMBL" id="CAH2058643.1"/>
    </source>
</evidence>
<protein>
    <recommendedName>
        <fullName evidence="3">FBD domain-containing protein</fullName>
    </recommendedName>
</protein>
<dbReference type="InterPro" id="IPR044997">
    <property type="entry name" value="F-box_plant"/>
</dbReference>
<dbReference type="Pfam" id="PF07723">
    <property type="entry name" value="LRR_2"/>
    <property type="match status" value="1"/>
</dbReference>
<organism evidence="1 2">
    <name type="scientific">Thlaspi arvense</name>
    <name type="common">Field penny-cress</name>
    <dbReference type="NCBI Taxonomy" id="13288"/>
    <lineage>
        <taxon>Eukaryota</taxon>
        <taxon>Viridiplantae</taxon>
        <taxon>Streptophyta</taxon>
        <taxon>Embryophyta</taxon>
        <taxon>Tracheophyta</taxon>
        <taxon>Spermatophyta</taxon>
        <taxon>Magnoliopsida</taxon>
        <taxon>eudicotyledons</taxon>
        <taxon>Gunneridae</taxon>
        <taxon>Pentapetalae</taxon>
        <taxon>rosids</taxon>
        <taxon>malvids</taxon>
        <taxon>Brassicales</taxon>
        <taxon>Brassicaceae</taxon>
        <taxon>Thlaspideae</taxon>
        <taxon>Thlaspi</taxon>
    </lineage>
</organism>
<name>A0AAU9SAN3_THLAR</name>
<dbReference type="EMBL" id="OU466860">
    <property type="protein sequence ID" value="CAH2058643.1"/>
    <property type="molecule type" value="Genomic_DNA"/>
</dbReference>
<gene>
    <name evidence="1" type="ORF">TAV2_LOCUS13037</name>
</gene>
<dbReference type="InterPro" id="IPR032675">
    <property type="entry name" value="LRR_dom_sf"/>
</dbReference>
<dbReference type="Gene3D" id="3.80.10.10">
    <property type="entry name" value="Ribonuclease Inhibitor"/>
    <property type="match status" value="1"/>
</dbReference>